<dbReference type="AlphaFoldDB" id="A0A8T2PXX6"/>
<reference evidence="1" key="1">
    <citation type="thesis" date="2021" institute="BYU ScholarsArchive" country="Provo, UT, USA">
        <title>Applications of and Algorithms for Genome Assembly and Genomic Analyses with an Emphasis on Marine Teleosts.</title>
        <authorList>
            <person name="Pickett B.D."/>
        </authorList>
    </citation>
    <scope>NUCLEOTIDE SEQUENCE</scope>
    <source>
        <strain evidence="1">HI-2016</strain>
    </source>
</reference>
<evidence type="ECO:0000313" key="2">
    <source>
        <dbReference type="Proteomes" id="UP000824540"/>
    </source>
</evidence>
<gene>
    <name evidence="1" type="ORF">JZ751_001008</name>
</gene>
<organism evidence="1 2">
    <name type="scientific">Albula glossodonta</name>
    <name type="common">roundjaw bonefish</name>
    <dbReference type="NCBI Taxonomy" id="121402"/>
    <lineage>
        <taxon>Eukaryota</taxon>
        <taxon>Metazoa</taxon>
        <taxon>Chordata</taxon>
        <taxon>Craniata</taxon>
        <taxon>Vertebrata</taxon>
        <taxon>Euteleostomi</taxon>
        <taxon>Actinopterygii</taxon>
        <taxon>Neopterygii</taxon>
        <taxon>Teleostei</taxon>
        <taxon>Albuliformes</taxon>
        <taxon>Albulidae</taxon>
        <taxon>Albula</taxon>
    </lineage>
</organism>
<keyword evidence="2" id="KW-1185">Reference proteome</keyword>
<dbReference type="Proteomes" id="UP000824540">
    <property type="component" value="Unassembled WGS sequence"/>
</dbReference>
<protein>
    <submittedName>
        <fullName evidence="1">Uncharacterized protein</fullName>
    </submittedName>
</protein>
<dbReference type="EMBL" id="JAFBMS010000001">
    <property type="protein sequence ID" value="KAG9356164.1"/>
    <property type="molecule type" value="Genomic_DNA"/>
</dbReference>
<name>A0A8T2PXX6_9TELE</name>
<evidence type="ECO:0000313" key="1">
    <source>
        <dbReference type="EMBL" id="KAG9356164.1"/>
    </source>
</evidence>
<sequence length="143" mass="15317">MATVHKTPTVKWAFSGLDRPPLPHKNLFPTDLAAHLTPTPLAHPPNLSPVCRLLAHVFSSYWAFPSDNTLHITNMAKSAIAATVSADPGQKGESVLGGTDLLGPKISRDQAAAPEHSWRGSPGWINGVYEPHHAAGRTELKHG</sequence>
<proteinExistence type="predicted"/>
<comment type="caution">
    <text evidence="1">The sequence shown here is derived from an EMBL/GenBank/DDBJ whole genome shotgun (WGS) entry which is preliminary data.</text>
</comment>
<accession>A0A8T2PXX6</accession>